<protein>
    <recommendedName>
        <fullName evidence="1">Stage 0 sporulation protein A homolog</fullName>
    </recommendedName>
</protein>
<dbReference type="CDD" id="cd06170">
    <property type="entry name" value="LuxR_C_like"/>
    <property type="match status" value="1"/>
</dbReference>
<dbReference type="PROSITE" id="PS50110">
    <property type="entry name" value="RESPONSE_REGULATORY"/>
    <property type="match status" value="1"/>
</dbReference>
<dbReference type="PANTHER" id="PTHR43214">
    <property type="entry name" value="TWO-COMPONENT RESPONSE REGULATOR"/>
    <property type="match status" value="1"/>
</dbReference>
<dbReference type="KEGG" id="cbei:LF65_04267"/>
<dbReference type="Gene3D" id="3.40.50.2300">
    <property type="match status" value="1"/>
</dbReference>
<evidence type="ECO:0000313" key="11">
    <source>
        <dbReference type="Proteomes" id="UP000031866"/>
    </source>
</evidence>
<name>A0A0B5QRC0_CLOBE</name>
<dbReference type="PRINTS" id="PR00038">
    <property type="entry name" value="HTHLUXR"/>
</dbReference>
<sequence>MNKIRILIVDDEKLLLESLELILSMNESFIITGLAHDGKEALDILEKEQVDIALVDLNMEGMSGQELILKVKTIYPKIKILVLTTFYDEENIVKAVIHGADGYLLKDVGTKVIVQGIFNVMNGQSMLDSKVMTALANIMSKCSNENADKEKRHNVDLLKNLTEREIEICQLLSDGYTNSQIAEFLYISEGTVKNYISTIYDKTEIKDRTMLALKLAKIFS</sequence>
<gene>
    <name evidence="10" type="ORF">LF65_04267</name>
</gene>
<reference evidence="11" key="1">
    <citation type="submission" date="2014-12" db="EMBL/GenBank/DDBJ databases">
        <title>Genome sequence of Clostridium beijerinckii strain 59B.</title>
        <authorList>
            <person name="Little G.T."/>
            <person name="Minton N.P."/>
        </authorList>
    </citation>
    <scope>NUCLEOTIDE SEQUENCE [LARGE SCALE GENOMIC DNA]</scope>
    <source>
        <strain evidence="11">59B</strain>
    </source>
</reference>
<evidence type="ECO:0000259" key="9">
    <source>
        <dbReference type="PROSITE" id="PS50110"/>
    </source>
</evidence>
<feature type="domain" description="HTH luxR-type" evidence="8">
    <location>
        <begin position="154"/>
        <end position="219"/>
    </location>
</feature>
<evidence type="ECO:0000256" key="5">
    <source>
        <dbReference type="ARBA" id="ARBA00023163"/>
    </source>
</evidence>
<proteinExistence type="predicted"/>
<comment type="function">
    <text evidence="6">May play the central regulatory role in sporulation. It may be an element of the effector pathway responsible for the activation of sporulation genes in response to nutritional stress. Spo0A may act in concert with spo0H (a sigma factor) to control the expression of some genes that are critical to the sporulation process.</text>
</comment>
<dbReference type="GO" id="GO:0000160">
    <property type="term" value="P:phosphorelay signal transduction system"/>
    <property type="evidence" value="ECO:0007669"/>
    <property type="project" value="InterPro"/>
</dbReference>
<dbReference type="SUPFAM" id="SSF46894">
    <property type="entry name" value="C-terminal effector domain of the bipartite response regulators"/>
    <property type="match status" value="1"/>
</dbReference>
<dbReference type="InterPro" id="IPR039420">
    <property type="entry name" value="WalR-like"/>
</dbReference>
<evidence type="ECO:0000256" key="1">
    <source>
        <dbReference type="ARBA" id="ARBA00018672"/>
    </source>
</evidence>
<dbReference type="InterPro" id="IPR000792">
    <property type="entry name" value="Tscrpt_reg_LuxR_C"/>
</dbReference>
<evidence type="ECO:0000256" key="6">
    <source>
        <dbReference type="ARBA" id="ARBA00024867"/>
    </source>
</evidence>
<dbReference type="EMBL" id="CP010086">
    <property type="protein sequence ID" value="AJH00807.1"/>
    <property type="molecule type" value="Genomic_DNA"/>
</dbReference>
<dbReference type="STRING" id="1520.LF65_04267"/>
<dbReference type="OrthoDB" id="9779069at2"/>
<dbReference type="GO" id="GO:0006355">
    <property type="term" value="P:regulation of DNA-templated transcription"/>
    <property type="evidence" value="ECO:0007669"/>
    <property type="project" value="InterPro"/>
</dbReference>
<keyword evidence="4" id="KW-0238">DNA-binding</keyword>
<evidence type="ECO:0000259" key="8">
    <source>
        <dbReference type="PROSITE" id="PS50043"/>
    </source>
</evidence>
<dbReference type="SMART" id="SM00448">
    <property type="entry name" value="REC"/>
    <property type="match status" value="1"/>
</dbReference>
<dbReference type="InterPro" id="IPR016032">
    <property type="entry name" value="Sig_transdc_resp-reg_C-effctor"/>
</dbReference>
<evidence type="ECO:0000256" key="4">
    <source>
        <dbReference type="ARBA" id="ARBA00023125"/>
    </source>
</evidence>
<dbReference type="PROSITE" id="PS50043">
    <property type="entry name" value="HTH_LUXR_2"/>
    <property type="match status" value="1"/>
</dbReference>
<accession>A0A0B5QRC0</accession>
<dbReference type="Pfam" id="PF00196">
    <property type="entry name" value="GerE"/>
    <property type="match status" value="1"/>
</dbReference>
<dbReference type="SUPFAM" id="SSF52172">
    <property type="entry name" value="CheY-like"/>
    <property type="match status" value="1"/>
</dbReference>
<keyword evidence="2 7" id="KW-0597">Phosphoprotein</keyword>
<feature type="domain" description="Response regulatory" evidence="9">
    <location>
        <begin position="5"/>
        <end position="121"/>
    </location>
</feature>
<evidence type="ECO:0000256" key="7">
    <source>
        <dbReference type="PROSITE-ProRule" id="PRU00169"/>
    </source>
</evidence>
<evidence type="ECO:0000256" key="3">
    <source>
        <dbReference type="ARBA" id="ARBA00023015"/>
    </source>
</evidence>
<dbReference type="InterPro" id="IPR058245">
    <property type="entry name" value="NreC/VraR/RcsB-like_REC"/>
</dbReference>
<dbReference type="InterPro" id="IPR011006">
    <property type="entry name" value="CheY-like_superfamily"/>
</dbReference>
<evidence type="ECO:0000256" key="2">
    <source>
        <dbReference type="ARBA" id="ARBA00022553"/>
    </source>
</evidence>
<dbReference type="PANTHER" id="PTHR43214:SF40">
    <property type="entry name" value="TRANSCRIPTIONAL REGULATORY PROTEIN LNRK"/>
    <property type="match status" value="1"/>
</dbReference>
<dbReference type="GO" id="GO:0003677">
    <property type="term" value="F:DNA binding"/>
    <property type="evidence" value="ECO:0007669"/>
    <property type="project" value="UniProtKB-KW"/>
</dbReference>
<dbReference type="CDD" id="cd17535">
    <property type="entry name" value="REC_NarL-like"/>
    <property type="match status" value="1"/>
</dbReference>
<dbReference type="Pfam" id="PF00072">
    <property type="entry name" value="Response_reg"/>
    <property type="match status" value="1"/>
</dbReference>
<keyword evidence="5" id="KW-0804">Transcription</keyword>
<dbReference type="InterPro" id="IPR001789">
    <property type="entry name" value="Sig_transdc_resp-reg_receiver"/>
</dbReference>
<dbReference type="RefSeq" id="WP_041898757.1">
    <property type="nucleotide sequence ID" value="NZ_CP010086.2"/>
</dbReference>
<evidence type="ECO:0000313" key="10">
    <source>
        <dbReference type="EMBL" id="AJH00807.1"/>
    </source>
</evidence>
<keyword evidence="3" id="KW-0805">Transcription regulation</keyword>
<organism evidence="10 11">
    <name type="scientific">Clostridium beijerinckii</name>
    <name type="common">Clostridium MP</name>
    <dbReference type="NCBI Taxonomy" id="1520"/>
    <lineage>
        <taxon>Bacteria</taxon>
        <taxon>Bacillati</taxon>
        <taxon>Bacillota</taxon>
        <taxon>Clostridia</taxon>
        <taxon>Eubacteriales</taxon>
        <taxon>Clostridiaceae</taxon>
        <taxon>Clostridium</taxon>
    </lineage>
</organism>
<dbReference type="SMART" id="SM00421">
    <property type="entry name" value="HTH_LUXR"/>
    <property type="match status" value="1"/>
</dbReference>
<dbReference type="AlphaFoldDB" id="A0A0B5QRC0"/>
<dbReference type="Proteomes" id="UP000031866">
    <property type="component" value="Chromosome"/>
</dbReference>
<feature type="modified residue" description="4-aspartylphosphate" evidence="7">
    <location>
        <position position="56"/>
    </location>
</feature>